<dbReference type="OrthoDB" id="21342at2157"/>
<keyword evidence="6" id="KW-1185">Reference proteome</keyword>
<feature type="region of interest" description="Disordered" evidence="2">
    <location>
        <begin position="1"/>
        <end position="50"/>
    </location>
</feature>
<evidence type="ECO:0000313" key="6">
    <source>
        <dbReference type="Proteomes" id="UP000263012"/>
    </source>
</evidence>
<dbReference type="PROSITE" id="PS51318">
    <property type="entry name" value="TAT"/>
    <property type="match status" value="1"/>
</dbReference>
<evidence type="ECO:0000313" key="5">
    <source>
        <dbReference type="EMBL" id="AUX09908.1"/>
    </source>
</evidence>
<dbReference type="PANTHER" id="PTHR11575:SF24">
    <property type="entry name" value="5'-NUCLEOTIDASE"/>
    <property type="match status" value="1"/>
</dbReference>
<dbReference type="InterPro" id="IPR008334">
    <property type="entry name" value="5'-Nucleotdase_C"/>
</dbReference>
<keyword evidence="1" id="KW-0732">Signal</keyword>
<dbReference type="KEGG" id="hdf:AArcSl_2285"/>
<dbReference type="GeneID" id="37878641"/>
<dbReference type="Pfam" id="PF00149">
    <property type="entry name" value="Metallophos"/>
    <property type="match status" value="1"/>
</dbReference>
<keyword evidence="5" id="KW-0378">Hydrolase</keyword>
<accession>A0A343TLD6</accession>
<feature type="compositionally biased region" description="Acidic residues" evidence="2">
    <location>
        <begin position="707"/>
        <end position="764"/>
    </location>
</feature>
<protein>
    <submittedName>
        <fullName evidence="5">5'-nucleotidase/UDP-sugar diphosphatase</fullName>
        <ecNumber evidence="5">3.1.3.5</ecNumber>
        <ecNumber evidence="5">3.6.1.45</ecNumber>
    </submittedName>
</protein>
<dbReference type="EC" id="3.1.3.5" evidence="5"/>
<dbReference type="InterPro" id="IPR029052">
    <property type="entry name" value="Metallo-depent_PP-like"/>
</dbReference>
<dbReference type="InterPro" id="IPR006179">
    <property type="entry name" value="5_nucleotidase/apyrase"/>
</dbReference>
<dbReference type="PRINTS" id="PR01607">
    <property type="entry name" value="APYRASEFAMLY"/>
</dbReference>
<feature type="region of interest" description="Disordered" evidence="2">
    <location>
        <begin position="692"/>
        <end position="770"/>
    </location>
</feature>
<dbReference type="GO" id="GO:0009166">
    <property type="term" value="P:nucleotide catabolic process"/>
    <property type="evidence" value="ECO:0007669"/>
    <property type="project" value="InterPro"/>
</dbReference>
<name>A0A343TLD6_9EURY</name>
<evidence type="ECO:0000256" key="2">
    <source>
        <dbReference type="SAM" id="MobiDB-lite"/>
    </source>
</evidence>
<dbReference type="Proteomes" id="UP000263012">
    <property type="component" value="Chromosome"/>
</dbReference>
<organism evidence="5 6">
    <name type="scientific">Halalkaliarchaeum desulfuricum</name>
    <dbReference type="NCBI Taxonomy" id="2055893"/>
    <lineage>
        <taxon>Archaea</taxon>
        <taxon>Methanobacteriati</taxon>
        <taxon>Methanobacteriota</taxon>
        <taxon>Stenosarchaea group</taxon>
        <taxon>Halobacteria</taxon>
        <taxon>Halobacteriales</taxon>
        <taxon>Haloferacaceae</taxon>
        <taxon>Halalkaliarchaeum</taxon>
    </lineage>
</organism>
<feature type="domain" description="Calcineurin-like phosphoesterase" evidence="3">
    <location>
        <begin position="94"/>
        <end position="290"/>
    </location>
</feature>
<dbReference type="SUPFAM" id="SSF55816">
    <property type="entry name" value="5'-nucleotidase (syn. UDP-sugar hydrolase), C-terminal domain"/>
    <property type="match status" value="1"/>
</dbReference>
<evidence type="ECO:0000259" key="4">
    <source>
        <dbReference type="Pfam" id="PF02872"/>
    </source>
</evidence>
<feature type="domain" description="5'-Nucleotidase C-terminal" evidence="4">
    <location>
        <begin position="374"/>
        <end position="528"/>
    </location>
</feature>
<dbReference type="Pfam" id="PF02872">
    <property type="entry name" value="5_nucleotid_C"/>
    <property type="match status" value="1"/>
</dbReference>
<dbReference type="EMBL" id="CP025066">
    <property type="protein sequence ID" value="AUX09908.1"/>
    <property type="molecule type" value="Genomic_DNA"/>
</dbReference>
<reference evidence="6" key="1">
    <citation type="submission" date="2017-11" db="EMBL/GenBank/DDBJ databases">
        <title>Phenotypic and genomic properties of facultatively anaerobic sulfur-reducing natronoarchaea from hypersaline soda lakes.</title>
        <authorList>
            <person name="Sorokin D.Y."/>
            <person name="Kublanov I.V."/>
            <person name="Roman P."/>
            <person name="Sinninghe Damste J.S."/>
            <person name="Golyshin P.N."/>
            <person name="Rojo D."/>
            <person name="Ciordia S."/>
            <person name="Mena M.D.C."/>
            <person name="Ferrer M."/>
            <person name="Messina E."/>
            <person name="Smedile F."/>
            <person name="La Spada G."/>
            <person name="La Cono V."/>
            <person name="Yakimov M.M."/>
        </authorList>
    </citation>
    <scope>NUCLEOTIDE SEQUENCE [LARGE SCALE GENOMIC DNA]</scope>
    <source>
        <strain evidence="6">AArc-Sl</strain>
    </source>
</reference>
<gene>
    <name evidence="5" type="primary">ushA</name>
    <name evidence="5" type="ORF">AArcSl_2285</name>
</gene>
<dbReference type="RefSeq" id="WP_161945942.1">
    <property type="nucleotide sequence ID" value="NZ_CP025066.1"/>
</dbReference>
<dbReference type="PANTHER" id="PTHR11575">
    <property type="entry name" value="5'-NUCLEOTIDASE-RELATED"/>
    <property type="match status" value="1"/>
</dbReference>
<evidence type="ECO:0000256" key="1">
    <source>
        <dbReference type="ARBA" id="ARBA00022729"/>
    </source>
</evidence>
<dbReference type="InterPro" id="IPR036907">
    <property type="entry name" value="5'-Nucleotdase_C_sf"/>
</dbReference>
<dbReference type="EC" id="3.6.1.45" evidence="5"/>
<sequence>MSDPDERRDRQYLSGKEKRPTAYRSGDDDNSHGGDKISQGHNTTSCGCGCGRDRSLRPTRRQVLGAAAAGITASTFSLGAAADEDDTYTIVHDLHSHSDVGDVGESNIARYQTLIQEHIADRDDALFVTTGDELGSSLISFFTEGQHKVDFMNDMGITAAGVGNHDFDYGIDATFEKFENSEFPWITSNLKTPDGDQLPDTEPYHIVDADGIRVGIFNVVLRGFHNITNYPDEYVQEDPVERAEEMTEYLYEEEDCDSVVLSSHVNHETHYEIAEAVDDLDAIFGSHSHITFDEADVHEGTAISEIGYAYAHLGVMTLDSDGDLVDWQRIDLDEEIDPDPVFKQRLVDLHEEIDEQVSQPAGRTAYELDAWGGTNYSRESHMGNLITDAMLDYYDEADVAFQNAGGIRTNDTYGPGELTVEDILSINPFDNEIVLFEAEGWRIRSALGELGLVDVEEESSRIDALPGATFGAQQGQQVAGIQYEWSGHEEPEVHEVYVDGEPLQDDETYTVATTDYIKDIASGYEAFHEIPEEDVIAESGTRYGPAVVEYLTEQGVVEPAIEGRILRVDEEVGAESGLEVDGEAGTVTIRFETPEHALGIYPDTFTAITEHLGGSPVRARDVTVDGEEVLVTFSHNQLLSLATGPGDVSLRVFGGFDPDSEAYGYEDEEGNLRELPVSAGYEYFVMKGSLEDSDGLLGLDDERADVGEDEDDDGEEDGDAGDEDEDEDEDENTGEGDDGEDDTGDDSDDDNGEGPGDDPDEDASLEVPGFGPLAALAGVGGAGTYAYLRVGDEKDDVEE</sequence>
<dbReference type="InterPro" id="IPR006311">
    <property type="entry name" value="TAT_signal"/>
</dbReference>
<dbReference type="GO" id="GO:0008253">
    <property type="term" value="F:5'-nucleotidase activity"/>
    <property type="evidence" value="ECO:0007669"/>
    <property type="project" value="UniProtKB-EC"/>
</dbReference>
<dbReference type="InterPro" id="IPR004843">
    <property type="entry name" value="Calcineurin-like_PHP"/>
</dbReference>
<dbReference type="SUPFAM" id="SSF56300">
    <property type="entry name" value="Metallo-dependent phosphatases"/>
    <property type="match status" value="1"/>
</dbReference>
<dbReference type="AlphaFoldDB" id="A0A343TLD6"/>
<proteinExistence type="predicted"/>
<dbReference type="GO" id="GO:0008768">
    <property type="term" value="F:UDP-sugar diphosphatase activity"/>
    <property type="evidence" value="ECO:0007669"/>
    <property type="project" value="UniProtKB-EC"/>
</dbReference>
<dbReference type="Gene3D" id="3.90.780.10">
    <property type="entry name" value="5'-Nucleotidase, C-terminal domain"/>
    <property type="match status" value="1"/>
</dbReference>
<evidence type="ECO:0000259" key="3">
    <source>
        <dbReference type="Pfam" id="PF00149"/>
    </source>
</evidence>
<dbReference type="Gene3D" id="3.60.21.10">
    <property type="match status" value="1"/>
</dbReference>
<feature type="compositionally biased region" description="Basic and acidic residues" evidence="2">
    <location>
        <begin position="1"/>
        <end position="35"/>
    </location>
</feature>